<dbReference type="RefSeq" id="WP_016467019.1">
    <property type="nucleotide sequence ID" value="NZ_BNEJ01000017.1"/>
</dbReference>
<feature type="region of interest" description="Disordered" evidence="10">
    <location>
        <begin position="1"/>
        <end position="51"/>
    </location>
</feature>
<feature type="transmembrane region" description="Helical" evidence="11">
    <location>
        <begin position="54"/>
        <end position="73"/>
    </location>
</feature>
<comment type="similarity">
    <text evidence="1 9">Belongs to the peptidase S11 family.</text>
</comment>
<feature type="binding site" evidence="8">
    <location>
        <position position="287"/>
    </location>
    <ligand>
        <name>substrate</name>
    </ligand>
</feature>
<evidence type="ECO:0000256" key="3">
    <source>
        <dbReference type="ARBA" id="ARBA00022801"/>
    </source>
</evidence>
<feature type="compositionally biased region" description="Pro residues" evidence="10">
    <location>
        <begin position="32"/>
        <end position="46"/>
    </location>
</feature>
<protein>
    <submittedName>
        <fullName evidence="13">D-alanyl-D-alanine carboxypeptidase</fullName>
    </submittedName>
</protein>
<sequence>MYPARTPAPPEPHRVPHGPAPASGQDAAPAAAPYPAPAAEGPPPPARVRRSRRISAAVAGTVALGALVTLGAVTGTGGHGPVSPQSPSLAWPAEGQTSIHVAGLGVRNAPGPRGAQKPVPLASVTKVMTAYVILRDHPIPPGGTGSRITVDARAAQESSLGAESTVAVEAGRRLSERQVLELLLLPSAGNIARMLARWDAGTEEAFVAKMNRAAHDLGMANTTYRDSSGIDPATVSTSQDQLKLARKVMRDAAFRSVVAEREAHVPGSPPVHNTNTLLGEDGVIGVKTGSSSPAGGNLMWAATAPDHDGDDRLAVGVVLHQKPGTGSENGLRAVLATSRSLIASVRHWVATTTPGTTR</sequence>
<keyword evidence="13" id="KW-0645">Protease</keyword>
<keyword evidence="11" id="KW-0812">Transmembrane</keyword>
<keyword evidence="11" id="KW-1133">Transmembrane helix</keyword>
<keyword evidence="3" id="KW-0378">Hydrolase</keyword>
<comment type="caution">
    <text evidence="13">The sequence shown here is derived from an EMBL/GenBank/DDBJ whole genome shotgun (WGS) entry which is preliminary data.</text>
</comment>
<dbReference type="GeneID" id="75185643"/>
<dbReference type="Pfam" id="PF00768">
    <property type="entry name" value="Peptidase_S11"/>
    <property type="match status" value="1"/>
</dbReference>
<evidence type="ECO:0000256" key="1">
    <source>
        <dbReference type="ARBA" id="ARBA00007164"/>
    </source>
</evidence>
<keyword evidence="6" id="KW-0961">Cell wall biogenesis/degradation</keyword>
<keyword evidence="13" id="KW-0121">Carboxypeptidase</keyword>
<dbReference type="GO" id="GO:0008360">
    <property type="term" value="P:regulation of cell shape"/>
    <property type="evidence" value="ECO:0007669"/>
    <property type="project" value="UniProtKB-KW"/>
</dbReference>
<feature type="domain" description="Peptidase S11 D-alanyl-D-alanine carboxypeptidase A N-terminal" evidence="12">
    <location>
        <begin position="116"/>
        <end position="304"/>
    </location>
</feature>
<evidence type="ECO:0000256" key="6">
    <source>
        <dbReference type="ARBA" id="ARBA00023316"/>
    </source>
</evidence>
<dbReference type="GO" id="GO:0009252">
    <property type="term" value="P:peptidoglycan biosynthetic process"/>
    <property type="evidence" value="ECO:0007669"/>
    <property type="project" value="UniProtKB-KW"/>
</dbReference>
<dbReference type="InterPro" id="IPR018044">
    <property type="entry name" value="Peptidase_S11"/>
</dbReference>
<feature type="active site" description="Acyl-ester intermediate" evidence="7">
    <location>
        <position position="123"/>
    </location>
</feature>
<evidence type="ECO:0000256" key="11">
    <source>
        <dbReference type="SAM" id="Phobius"/>
    </source>
</evidence>
<dbReference type="EMBL" id="RCIY01000029">
    <property type="protein sequence ID" value="TGG87102.1"/>
    <property type="molecule type" value="Genomic_DNA"/>
</dbReference>
<proteinExistence type="inferred from homology"/>
<dbReference type="GO" id="GO:0009002">
    <property type="term" value="F:serine-type D-Ala-D-Ala carboxypeptidase activity"/>
    <property type="evidence" value="ECO:0007669"/>
    <property type="project" value="InterPro"/>
</dbReference>
<organism evidence="13 14">
    <name type="scientific">Streptomyces albus</name>
    <dbReference type="NCBI Taxonomy" id="1888"/>
    <lineage>
        <taxon>Bacteria</taxon>
        <taxon>Bacillati</taxon>
        <taxon>Actinomycetota</taxon>
        <taxon>Actinomycetes</taxon>
        <taxon>Kitasatosporales</taxon>
        <taxon>Streptomycetaceae</taxon>
        <taxon>Streptomyces</taxon>
    </lineage>
</organism>
<dbReference type="PANTHER" id="PTHR21581">
    <property type="entry name" value="D-ALANYL-D-ALANINE CARBOXYPEPTIDASE"/>
    <property type="match status" value="1"/>
</dbReference>
<dbReference type="SUPFAM" id="SSF56601">
    <property type="entry name" value="beta-lactamase/transpeptidase-like"/>
    <property type="match status" value="1"/>
</dbReference>
<dbReference type="GO" id="GO:0006508">
    <property type="term" value="P:proteolysis"/>
    <property type="evidence" value="ECO:0007669"/>
    <property type="project" value="InterPro"/>
</dbReference>
<keyword evidence="4" id="KW-0133">Cell shape</keyword>
<evidence type="ECO:0000256" key="10">
    <source>
        <dbReference type="SAM" id="MobiDB-lite"/>
    </source>
</evidence>
<dbReference type="GO" id="GO:0071555">
    <property type="term" value="P:cell wall organization"/>
    <property type="evidence" value="ECO:0007669"/>
    <property type="project" value="UniProtKB-KW"/>
</dbReference>
<keyword evidence="2" id="KW-0732">Signal</keyword>
<keyword evidence="5" id="KW-0573">Peptidoglycan synthesis</keyword>
<dbReference type="Proteomes" id="UP000298111">
    <property type="component" value="Unassembled WGS sequence"/>
</dbReference>
<evidence type="ECO:0000256" key="9">
    <source>
        <dbReference type="RuleBase" id="RU004016"/>
    </source>
</evidence>
<feature type="active site" description="Proton acceptor" evidence="7">
    <location>
        <position position="126"/>
    </location>
</feature>
<dbReference type="AlphaFoldDB" id="A0A8H1LKY5"/>
<evidence type="ECO:0000259" key="12">
    <source>
        <dbReference type="Pfam" id="PF00768"/>
    </source>
</evidence>
<dbReference type="PANTHER" id="PTHR21581:SF33">
    <property type="entry name" value="D-ALANYL-D-ALANINE CARBOXYPEPTIDASE DACB"/>
    <property type="match status" value="1"/>
</dbReference>
<evidence type="ECO:0000256" key="5">
    <source>
        <dbReference type="ARBA" id="ARBA00022984"/>
    </source>
</evidence>
<evidence type="ECO:0000256" key="4">
    <source>
        <dbReference type="ARBA" id="ARBA00022960"/>
    </source>
</evidence>
<keyword evidence="11" id="KW-0472">Membrane</keyword>
<dbReference type="PRINTS" id="PR00725">
    <property type="entry name" value="DADACBPTASE1"/>
</dbReference>
<evidence type="ECO:0000313" key="14">
    <source>
        <dbReference type="Proteomes" id="UP000298111"/>
    </source>
</evidence>
<name>A0A8H1LKY5_9ACTN</name>
<dbReference type="InterPro" id="IPR012338">
    <property type="entry name" value="Beta-lactam/transpept-like"/>
</dbReference>
<feature type="compositionally biased region" description="Pro residues" evidence="10">
    <location>
        <begin position="1"/>
        <end position="10"/>
    </location>
</feature>
<evidence type="ECO:0000256" key="7">
    <source>
        <dbReference type="PIRSR" id="PIRSR618044-1"/>
    </source>
</evidence>
<dbReference type="Gene3D" id="3.40.710.10">
    <property type="entry name" value="DD-peptidase/beta-lactamase superfamily"/>
    <property type="match status" value="1"/>
</dbReference>
<accession>A0A8H1LKY5</accession>
<reference evidence="13 14" key="1">
    <citation type="submission" date="2018-10" db="EMBL/GenBank/DDBJ databases">
        <title>Isolation of pseudouridimycin from Streptomyces albus DSM 40763.</title>
        <authorList>
            <person name="Rosenqvist P."/>
            <person name="Metsae-Ketelae M."/>
            <person name="Virta P."/>
        </authorList>
    </citation>
    <scope>NUCLEOTIDE SEQUENCE [LARGE SCALE GENOMIC DNA]</scope>
    <source>
        <strain evidence="13 14">DSM 40763</strain>
    </source>
</reference>
<gene>
    <name evidence="13" type="ORF">D8771_04960</name>
</gene>
<evidence type="ECO:0000313" key="13">
    <source>
        <dbReference type="EMBL" id="TGG87102.1"/>
    </source>
</evidence>
<feature type="active site" evidence="7">
    <location>
        <position position="187"/>
    </location>
</feature>
<feature type="compositionally biased region" description="Low complexity" evidence="10">
    <location>
        <begin position="20"/>
        <end position="31"/>
    </location>
</feature>
<evidence type="ECO:0000256" key="8">
    <source>
        <dbReference type="PIRSR" id="PIRSR618044-2"/>
    </source>
</evidence>
<dbReference type="InterPro" id="IPR001967">
    <property type="entry name" value="Peptidase_S11_N"/>
</dbReference>
<evidence type="ECO:0000256" key="2">
    <source>
        <dbReference type="ARBA" id="ARBA00022729"/>
    </source>
</evidence>